<comment type="subcellular location">
    <subcellularLocation>
        <location evidence="1">Membrane</location>
        <topology evidence="1">Multi-pass membrane protein</topology>
    </subcellularLocation>
</comment>
<comment type="caution">
    <text evidence="7">The sequence shown here is derived from an EMBL/GenBank/DDBJ whole genome shotgun (WGS) entry which is preliminary data.</text>
</comment>
<evidence type="ECO:0000256" key="2">
    <source>
        <dbReference type="ARBA" id="ARBA00022692"/>
    </source>
</evidence>
<comment type="similarity">
    <text evidence="5">Belongs to the TMEM179 family.</text>
</comment>
<protein>
    <recommendedName>
        <fullName evidence="9">Transmembrane protein 179B</fullName>
    </recommendedName>
</protein>
<evidence type="ECO:0000313" key="8">
    <source>
        <dbReference type="Proteomes" id="UP000287033"/>
    </source>
</evidence>
<evidence type="ECO:0000256" key="3">
    <source>
        <dbReference type="ARBA" id="ARBA00022989"/>
    </source>
</evidence>
<dbReference type="EMBL" id="BEZZ01001996">
    <property type="protein sequence ID" value="GCC20878.1"/>
    <property type="molecule type" value="Genomic_DNA"/>
</dbReference>
<feature type="transmembrane region" description="Helical" evidence="6">
    <location>
        <begin position="148"/>
        <end position="166"/>
    </location>
</feature>
<dbReference type="InterPro" id="IPR029776">
    <property type="entry name" value="TMEM179B"/>
</dbReference>
<feature type="transmembrane region" description="Helical" evidence="6">
    <location>
        <begin position="75"/>
        <end position="102"/>
    </location>
</feature>
<organism evidence="7 8">
    <name type="scientific">Chiloscyllium punctatum</name>
    <name type="common">Brownbanded bambooshark</name>
    <name type="synonym">Hemiscyllium punctatum</name>
    <dbReference type="NCBI Taxonomy" id="137246"/>
    <lineage>
        <taxon>Eukaryota</taxon>
        <taxon>Metazoa</taxon>
        <taxon>Chordata</taxon>
        <taxon>Craniata</taxon>
        <taxon>Vertebrata</taxon>
        <taxon>Chondrichthyes</taxon>
        <taxon>Elasmobranchii</taxon>
        <taxon>Galeomorphii</taxon>
        <taxon>Galeoidea</taxon>
        <taxon>Orectolobiformes</taxon>
        <taxon>Hemiscylliidae</taxon>
        <taxon>Chiloscyllium</taxon>
    </lineage>
</organism>
<dbReference type="Proteomes" id="UP000287033">
    <property type="component" value="Unassembled WGS sequence"/>
</dbReference>
<proteinExistence type="inferred from homology"/>
<feature type="transmembrane region" description="Helical" evidence="6">
    <location>
        <begin position="34"/>
        <end position="63"/>
    </location>
</feature>
<evidence type="ECO:0000256" key="4">
    <source>
        <dbReference type="ARBA" id="ARBA00023136"/>
    </source>
</evidence>
<keyword evidence="3 6" id="KW-1133">Transmembrane helix</keyword>
<dbReference type="InterPro" id="IPR059010">
    <property type="entry name" value="TMEM179-179B"/>
</dbReference>
<dbReference type="PANTHER" id="PTHR31056">
    <property type="entry name" value="TRANSMEMBRANE PROTEIN 179B"/>
    <property type="match status" value="1"/>
</dbReference>
<dbReference type="OMA" id="ICGIMSA"/>
<gene>
    <name evidence="7" type="ORF">chiPu_0019447</name>
</gene>
<keyword evidence="4 6" id="KW-0472">Membrane</keyword>
<dbReference type="STRING" id="137246.A0A401RRX9"/>
<sequence>MPVLWFQGEFGSGCILYGVAKYNSTAKSLVVEQFGSVTLCGFVSAVSVGVAIYCFCTVFYFIYSSFIEETDRGSRWLTACLVTAGIFLFLLLVAGCLLRVGLSSFCQSLLSETRVGIKSCADSEKMNWTSSYNGSRFYQNFTSAETSTWVNFFFWLVVLTVLVVQWRRLDGFRPMNGADPEWSTAVAGITSETKPLIPSGTRP</sequence>
<dbReference type="AlphaFoldDB" id="A0A401RRX9"/>
<reference evidence="7 8" key="1">
    <citation type="journal article" date="2018" name="Nat. Ecol. Evol.">
        <title>Shark genomes provide insights into elasmobranch evolution and the origin of vertebrates.</title>
        <authorList>
            <person name="Hara Y"/>
            <person name="Yamaguchi K"/>
            <person name="Onimaru K"/>
            <person name="Kadota M"/>
            <person name="Koyanagi M"/>
            <person name="Keeley SD"/>
            <person name="Tatsumi K"/>
            <person name="Tanaka K"/>
            <person name="Motone F"/>
            <person name="Kageyama Y"/>
            <person name="Nozu R"/>
            <person name="Adachi N"/>
            <person name="Nishimura O"/>
            <person name="Nakagawa R"/>
            <person name="Tanegashima C"/>
            <person name="Kiyatake I"/>
            <person name="Matsumoto R"/>
            <person name="Murakumo K"/>
            <person name="Nishida K"/>
            <person name="Terakita A"/>
            <person name="Kuratani S"/>
            <person name="Sato K"/>
            <person name="Hyodo S Kuraku.S."/>
        </authorList>
    </citation>
    <scope>NUCLEOTIDE SEQUENCE [LARGE SCALE GENOMIC DNA]</scope>
</reference>
<keyword evidence="8" id="KW-1185">Reference proteome</keyword>
<evidence type="ECO:0000313" key="7">
    <source>
        <dbReference type="EMBL" id="GCC20878.1"/>
    </source>
</evidence>
<evidence type="ECO:0000256" key="1">
    <source>
        <dbReference type="ARBA" id="ARBA00004141"/>
    </source>
</evidence>
<evidence type="ECO:0008006" key="9">
    <source>
        <dbReference type="Google" id="ProtNLM"/>
    </source>
</evidence>
<dbReference type="OrthoDB" id="8914435at2759"/>
<evidence type="ECO:0000256" key="6">
    <source>
        <dbReference type="SAM" id="Phobius"/>
    </source>
</evidence>
<dbReference type="Pfam" id="PF26158">
    <property type="entry name" value="Claudin_TMEM179-179B"/>
    <property type="match status" value="1"/>
</dbReference>
<accession>A0A401RRX9</accession>
<evidence type="ECO:0000256" key="5">
    <source>
        <dbReference type="ARBA" id="ARBA00093776"/>
    </source>
</evidence>
<dbReference type="PANTHER" id="PTHR31056:SF1">
    <property type="entry name" value="TRANSMEMBRANE PROTEIN 179B"/>
    <property type="match status" value="1"/>
</dbReference>
<name>A0A401RRX9_CHIPU</name>
<keyword evidence="2 6" id="KW-0812">Transmembrane</keyword>